<feature type="region of interest" description="Disordered" evidence="1">
    <location>
        <begin position="233"/>
        <end position="278"/>
    </location>
</feature>
<feature type="non-terminal residue" evidence="3">
    <location>
        <position position="1"/>
    </location>
</feature>
<comment type="caution">
    <text evidence="3">The sequence shown here is derived from an EMBL/GenBank/DDBJ whole genome shotgun (WGS) entry which is preliminary data.</text>
</comment>
<dbReference type="InterPro" id="IPR029058">
    <property type="entry name" value="AB_hydrolase_fold"/>
</dbReference>
<reference evidence="3 4" key="1">
    <citation type="journal article" date="2018" name="New Phytol.">
        <title>Phylogenomics of Endogonaceae and evolution of mycorrhizas within Mucoromycota.</title>
        <authorList>
            <person name="Chang Y."/>
            <person name="Desiro A."/>
            <person name="Na H."/>
            <person name="Sandor L."/>
            <person name="Lipzen A."/>
            <person name="Clum A."/>
            <person name="Barry K."/>
            <person name="Grigoriev I.V."/>
            <person name="Martin F.M."/>
            <person name="Stajich J.E."/>
            <person name="Smith M.E."/>
            <person name="Bonito G."/>
            <person name="Spatafora J.W."/>
        </authorList>
    </citation>
    <scope>NUCLEOTIDE SEQUENCE [LARGE SCALE GENOMIC DNA]</scope>
    <source>
        <strain evidence="3 4">AD002</strain>
    </source>
</reference>
<dbReference type="PANTHER" id="PTHR43433">
    <property type="entry name" value="HYDROLASE, ALPHA/BETA FOLD FAMILY PROTEIN"/>
    <property type="match status" value="1"/>
</dbReference>
<dbReference type="Gene3D" id="3.40.50.1820">
    <property type="entry name" value="alpha/beta hydrolase"/>
    <property type="match status" value="1"/>
</dbReference>
<dbReference type="EMBL" id="RBNJ01004230">
    <property type="protein sequence ID" value="RUS30144.1"/>
    <property type="molecule type" value="Genomic_DNA"/>
</dbReference>
<protein>
    <submittedName>
        <fullName evidence="3">Alpha/Beta hydrolase protein</fullName>
    </submittedName>
</protein>
<evidence type="ECO:0000313" key="3">
    <source>
        <dbReference type="EMBL" id="RUS30144.1"/>
    </source>
</evidence>
<name>A0A433QK62_9FUNG</name>
<feature type="domain" description="AB hydrolase-1" evidence="2">
    <location>
        <begin position="89"/>
        <end position="373"/>
    </location>
</feature>
<keyword evidence="3" id="KW-0378">Hydrolase</keyword>
<dbReference type="SUPFAM" id="SSF53474">
    <property type="entry name" value="alpha/beta-Hydrolases"/>
    <property type="match status" value="1"/>
</dbReference>
<proteinExistence type="predicted"/>
<evidence type="ECO:0000256" key="1">
    <source>
        <dbReference type="SAM" id="MobiDB-lite"/>
    </source>
</evidence>
<dbReference type="InterPro" id="IPR000073">
    <property type="entry name" value="AB_hydrolase_1"/>
</dbReference>
<gene>
    <name evidence="3" type="ORF">BC938DRAFT_479802</name>
</gene>
<dbReference type="GO" id="GO:0016787">
    <property type="term" value="F:hydrolase activity"/>
    <property type="evidence" value="ECO:0007669"/>
    <property type="project" value="UniProtKB-KW"/>
</dbReference>
<dbReference type="Pfam" id="PF00561">
    <property type="entry name" value="Abhydrolase_1"/>
    <property type="match status" value="1"/>
</dbReference>
<evidence type="ECO:0000259" key="2">
    <source>
        <dbReference type="Pfam" id="PF00561"/>
    </source>
</evidence>
<accession>A0A433QK62</accession>
<dbReference type="AlphaFoldDB" id="A0A433QK62"/>
<dbReference type="InterPro" id="IPR050471">
    <property type="entry name" value="AB_hydrolase"/>
</dbReference>
<dbReference type="Proteomes" id="UP000274822">
    <property type="component" value="Unassembled WGS sequence"/>
</dbReference>
<keyword evidence="4" id="KW-1185">Reference proteome</keyword>
<dbReference type="PANTHER" id="PTHR43433:SF10">
    <property type="entry name" value="AB HYDROLASE-1 DOMAIN-CONTAINING PROTEIN"/>
    <property type="match status" value="1"/>
</dbReference>
<sequence length="411" mass="46129">LVRPQPFRCSHDSCDRHFYRHPPSSHCNSLVLPIPSMQQRSPPVDNLTITPLSAFDSPHANQVFLYNPAGKKKSRKVGYAEVGDPNGVPVVCLAGWFGPRQVAVLFDLFARKAGVRLIWPERPGYGLSPNQRMRKNSVLEWAEIISQLADSLKIAKFGLLGHSLGAVYAMGMASKIPSRILTPVYLVSPWISTKVSQIFRWTRFFPACLTSVVLRGAFKAAVLQEKVKQMQKRGPMVLPPLEDEEDEEKPNENNNLDAKPSNDEDGVSKSQKKRRTRRFRTILDPPGQLELCYEMEKRVLKDGHVSGVVNDAMVALEKCHPFGFSYKDVTLPVKVLWGDRDDLIPHAAVVWMQEEMLDCDLRVYEGSGHALLMRAGVVEDAFRGLVKAQKTPHRDSGLGMYMTLGYPPDEI</sequence>
<organism evidence="3 4">
    <name type="scientific">Jimgerdemannia flammicorona</name>
    <dbReference type="NCBI Taxonomy" id="994334"/>
    <lineage>
        <taxon>Eukaryota</taxon>
        <taxon>Fungi</taxon>
        <taxon>Fungi incertae sedis</taxon>
        <taxon>Mucoromycota</taxon>
        <taxon>Mucoromycotina</taxon>
        <taxon>Endogonomycetes</taxon>
        <taxon>Endogonales</taxon>
        <taxon>Endogonaceae</taxon>
        <taxon>Jimgerdemannia</taxon>
    </lineage>
</organism>
<evidence type="ECO:0000313" key="4">
    <source>
        <dbReference type="Proteomes" id="UP000274822"/>
    </source>
</evidence>